<feature type="region of interest" description="Disordered" evidence="1">
    <location>
        <begin position="68"/>
        <end position="120"/>
    </location>
</feature>
<dbReference type="InterPro" id="IPR046497">
    <property type="entry name" value="DUF6590"/>
</dbReference>
<proteinExistence type="predicted"/>
<dbReference type="PANTHER" id="PTHR35391">
    <property type="entry name" value="C2H2-TYPE DOMAIN-CONTAINING PROTEIN-RELATED"/>
    <property type="match status" value="1"/>
</dbReference>
<feature type="domain" description="DUF6590" evidence="2">
    <location>
        <begin position="172"/>
        <end position="320"/>
    </location>
</feature>
<comment type="caution">
    <text evidence="3">The sequence shown here is derived from an EMBL/GenBank/DDBJ whole genome shotgun (WGS) entry which is preliminary data.</text>
</comment>
<dbReference type="AlphaFoldDB" id="A0A178ET28"/>
<organism evidence="3 4">
    <name type="scientific">Trichophyton rubrum</name>
    <name type="common">Athlete's foot fungus</name>
    <name type="synonym">Epidermophyton rubrum</name>
    <dbReference type="NCBI Taxonomy" id="5551"/>
    <lineage>
        <taxon>Eukaryota</taxon>
        <taxon>Fungi</taxon>
        <taxon>Dikarya</taxon>
        <taxon>Ascomycota</taxon>
        <taxon>Pezizomycotina</taxon>
        <taxon>Eurotiomycetes</taxon>
        <taxon>Eurotiomycetidae</taxon>
        <taxon>Onygenales</taxon>
        <taxon>Arthrodermataceae</taxon>
        <taxon>Trichophyton</taxon>
    </lineage>
</organism>
<reference evidence="3 4" key="1">
    <citation type="submission" date="2016-05" db="EMBL/GenBank/DDBJ databases">
        <title>Genome sequencing of Trichophyton rubrum CMCC(F)T1i isolated from hair.</title>
        <authorList>
            <person name="Zhan P."/>
            <person name="Tao Y."/>
            <person name="Liu W."/>
        </authorList>
    </citation>
    <scope>NUCLEOTIDE SEQUENCE [LARGE SCALE GENOMIC DNA]</scope>
    <source>
        <strain evidence="4">CMCC(F)T1i</strain>
    </source>
</reference>
<evidence type="ECO:0000313" key="4">
    <source>
        <dbReference type="Proteomes" id="UP000243015"/>
    </source>
</evidence>
<evidence type="ECO:0000256" key="1">
    <source>
        <dbReference type="SAM" id="MobiDB-lite"/>
    </source>
</evidence>
<name>A0A178ET28_TRIRU</name>
<dbReference type="PANTHER" id="PTHR35391:SF5">
    <property type="entry name" value="DUF6590 DOMAIN-CONTAINING PROTEIN"/>
    <property type="match status" value="1"/>
</dbReference>
<accession>A0A178ET28</accession>
<evidence type="ECO:0000313" key="3">
    <source>
        <dbReference type="EMBL" id="OAL62427.1"/>
    </source>
</evidence>
<sequence length="335" mass="37687">MQCRSAQISCALRLSIRADKSLTISYRGTEPLSQDGLVNSPSNYEEDISENPSTVRLSIDSGYHGDSSGFPIYQNSSQRQRPTAWAHSTQTSLSYPSPTPSQYDHGTWQSPSDTNRRFSNPTYQGNNYELISSYQSDGYSPYGLQRAYSGPWNSTHQDVIRFNRDYKVQPTQFYSIGRVISVYWAEPAGDTSVPHSHGSPYFYSAGYGQEVHANIRRMVVVNNQQGCSWCLAIYTYGGRGLLKPGIDLNTHSVVYMRGSEPAYYAPGREAGIPPIMINPFTPEDKLQESSCLNFGKVFTVDHNIKVKPIGHVSQESLRLFHRAWRQCLDNEDYGN</sequence>
<feature type="region of interest" description="Disordered" evidence="1">
    <location>
        <begin position="30"/>
        <end position="51"/>
    </location>
</feature>
<protein>
    <recommendedName>
        <fullName evidence="2">DUF6590 domain-containing protein</fullName>
    </recommendedName>
</protein>
<evidence type="ECO:0000259" key="2">
    <source>
        <dbReference type="Pfam" id="PF20233"/>
    </source>
</evidence>
<dbReference type="EMBL" id="LHPM01000019">
    <property type="protein sequence ID" value="OAL62427.1"/>
    <property type="molecule type" value="Genomic_DNA"/>
</dbReference>
<feature type="compositionally biased region" description="Polar residues" evidence="1">
    <location>
        <begin position="73"/>
        <end position="120"/>
    </location>
</feature>
<dbReference type="VEuPathDB" id="FungiDB:TERG_03662"/>
<dbReference type="Proteomes" id="UP000243015">
    <property type="component" value="Unassembled WGS sequence"/>
</dbReference>
<gene>
    <name evidence="3" type="ORF">A7C99_7011</name>
</gene>
<dbReference type="Pfam" id="PF20233">
    <property type="entry name" value="DUF6590"/>
    <property type="match status" value="1"/>
</dbReference>